<comment type="caution">
    <text evidence="3">The sequence shown here is derived from an EMBL/GenBank/DDBJ whole genome shotgun (WGS) entry which is preliminary data.</text>
</comment>
<name>A0A1R1PC05_ZANCU</name>
<accession>A0A1R1PC05</accession>
<evidence type="ECO:0000256" key="2">
    <source>
        <dbReference type="SAM" id="SignalP"/>
    </source>
</evidence>
<reference evidence="4" key="1">
    <citation type="submission" date="2017-01" db="EMBL/GenBank/DDBJ databases">
        <authorList>
            <person name="Wang Y."/>
            <person name="White M."/>
            <person name="Kvist S."/>
            <person name="Moncalvo J.-M."/>
        </authorList>
    </citation>
    <scope>NUCLEOTIDE SEQUENCE [LARGE SCALE GENOMIC DNA]</scope>
    <source>
        <strain evidence="4">COL-18-3</strain>
    </source>
</reference>
<evidence type="ECO:0008006" key="5">
    <source>
        <dbReference type="Google" id="ProtNLM"/>
    </source>
</evidence>
<evidence type="ECO:0000313" key="4">
    <source>
        <dbReference type="Proteomes" id="UP000188320"/>
    </source>
</evidence>
<feature type="chain" id="PRO_5012909863" description="LITAF domain-containing protein" evidence="2">
    <location>
        <begin position="16"/>
        <end position="148"/>
    </location>
</feature>
<organism evidence="3 4">
    <name type="scientific">Zancudomyces culisetae</name>
    <name type="common">Gut fungus</name>
    <name type="synonym">Smittium culisetae</name>
    <dbReference type="NCBI Taxonomy" id="1213189"/>
    <lineage>
        <taxon>Eukaryota</taxon>
        <taxon>Fungi</taxon>
        <taxon>Fungi incertae sedis</taxon>
        <taxon>Zoopagomycota</taxon>
        <taxon>Kickxellomycotina</taxon>
        <taxon>Harpellomycetes</taxon>
        <taxon>Harpellales</taxon>
        <taxon>Legeriomycetaceae</taxon>
        <taxon>Zancudomyces</taxon>
    </lineage>
</organism>
<feature type="signal peptide" evidence="2">
    <location>
        <begin position="1"/>
        <end position="15"/>
    </location>
</feature>
<feature type="region of interest" description="Disordered" evidence="1">
    <location>
        <begin position="85"/>
        <end position="123"/>
    </location>
</feature>
<gene>
    <name evidence="3" type="ORF">AX774_g8109</name>
</gene>
<protein>
    <recommendedName>
        <fullName evidence="5">LITAF domain-containing protein</fullName>
    </recommendedName>
</protein>
<sequence length="148" mass="16569">MLGVLVLVCVAGVYGRYVYRSSHPQAEIKRISDDDLPRYVSKPSGTDQQFFTPEELDQQFPAVQYSEVMKNHILDLSEETQQRFYDSNSITPIQSPPQSSSQTTPQATPSSPHPHSHSHSHSLSLSLPGFLIDNPCSICNGRIYSLDY</sequence>
<dbReference type="Proteomes" id="UP000188320">
    <property type="component" value="Unassembled WGS sequence"/>
</dbReference>
<dbReference type="EMBL" id="LSSK01001913">
    <property type="protein sequence ID" value="OMH78498.1"/>
    <property type="molecule type" value="Genomic_DNA"/>
</dbReference>
<evidence type="ECO:0000313" key="3">
    <source>
        <dbReference type="EMBL" id="OMH78498.1"/>
    </source>
</evidence>
<keyword evidence="2" id="KW-0732">Signal</keyword>
<proteinExistence type="predicted"/>
<evidence type="ECO:0000256" key="1">
    <source>
        <dbReference type="SAM" id="MobiDB-lite"/>
    </source>
</evidence>
<keyword evidence="4" id="KW-1185">Reference proteome</keyword>
<feature type="compositionally biased region" description="Low complexity" evidence="1">
    <location>
        <begin position="89"/>
        <end position="110"/>
    </location>
</feature>
<feature type="non-terminal residue" evidence="3">
    <location>
        <position position="148"/>
    </location>
</feature>
<dbReference type="AlphaFoldDB" id="A0A1R1PC05"/>